<evidence type="ECO:0000313" key="3">
    <source>
        <dbReference type="Proteomes" id="UP000216411"/>
    </source>
</evidence>
<accession>A0A371JKH1</accession>
<dbReference type="Gene3D" id="3.40.50.1980">
    <property type="entry name" value="Nitrogenase molybdenum iron protein domain"/>
    <property type="match status" value="2"/>
</dbReference>
<keyword evidence="3" id="KW-1185">Reference proteome</keyword>
<dbReference type="SUPFAM" id="SSF53807">
    <property type="entry name" value="Helical backbone' metal receptor"/>
    <property type="match status" value="1"/>
</dbReference>
<dbReference type="GO" id="GO:0016491">
    <property type="term" value="F:oxidoreductase activity"/>
    <property type="evidence" value="ECO:0007669"/>
    <property type="project" value="InterPro"/>
</dbReference>
<dbReference type="Pfam" id="PF00148">
    <property type="entry name" value="Oxidored_nitro"/>
    <property type="match status" value="1"/>
</dbReference>
<dbReference type="PANTHER" id="PTHR42846">
    <property type="entry name" value="NI-SIROHYDROCHLORIN A,C-DIAMIDE REDUCTIVE CYCLASE COMPLEX, COMPONENT CFBD"/>
    <property type="match status" value="1"/>
</dbReference>
<name>A0A371JKH1_9FIRM</name>
<reference evidence="2 3" key="1">
    <citation type="journal article" date="2017" name="Genome Announc.">
        <title>Draft Genome Sequence of a Sporulating and Motile Strain of Lachnotalea glycerini Isolated from Water in Quebec City, Canada.</title>
        <authorList>
            <person name="Maheux A.F."/>
            <person name="Boudreau D.K."/>
            <person name="Berube E."/>
            <person name="Boissinot M."/>
            <person name="Raymond F."/>
            <person name="Brodeur S."/>
            <person name="Corbeil J."/>
            <person name="Isabel S."/>
            <person name="Omar R.F."/>
            <person name="Bergeron M.G."/>
        </authorList>
    </citation>
    <scope>NUCLEOTIDE SEQUENCE [LARGE SCALE GENOMIC DNA]</scope>
    <source>
        <strain evidence="2 3">CCRI-19302</strain>
    </source>
</reference>
<dbReference type="InterPro" id="IPR052673">
    <property type="entry name" value="Ni-siroh_cyclase_CfbD"/>
</dbReference>
<comment type="caution">
    <text evidence="2">The sequence shown here is derived from an EMBL/GenBank/DDBJ whole genome shotgun (WGS) entry which is preliminary data.</text>
</comment>
<evidence type="ECO:0000313" key="2">
    <source>
        <dbReference type="EMBL" id="RDY33207.1"/>
    </source>
</evidence>
<gene>
    <name evidence="2" type="ORF">CG710_001395</name>
</gene>
<organism evidence="2 3">
    <name type="scientific">Lachnotalea glycerini</name>
    <dbReference type="NCBI Taxonomy" id="1763509"/>
    <lineage>
        <taxon>Bacteria</taxon>
        <taxon>Bacillati</taxon>
        <taxon>Bacillota</taxon>
        <taxon>Clostridia</taxon>
        <taxon>Lachnospirales</taxon>
        <taxon>Lachnospiraceae</taxon>
        <taxon>Lachnotalea</taxon>
    </lineage>
</organism>
<dbReference type="OrthoDB" id="3199475at2"/>
<feature type="domain" description="Nitrogenase/oxidoreductase component 1" evidence="1">
    <location>
        <begin position="21"/>
        <end position="330"/>
    </location>
</feature>
<evidence type="ECO:0000259" key="1">
    <source>
        <dbReference type="Pfam" id="PF00148"/>
    </source>
</evidence>
<dbReference type="PANTHER" id="PTHR42846:SF1">
    <property type="entry name" value="NI-SIROHYDROCHLORIN A,C-DIAMIDE REDUCTIVE CYCLASE COMPLEX, COMPONENT CFBD"/>
    <property type="match status" value="1"/>
</dbReference>
<proteinExistence type="predicted"/>
<dbReference type="InterPro" id="IPR000510">
    <property type="entry name" value="Nase/OxRdtase_comp1"/>
</dbReference>
<protein>
    <recommendedName>
        <fullName evidence="1">Nitrogenase/oxidoreductase component 1 domain-containing protein</fullName>
    </recommendedName>
</protein>
<dbReference type="AlphaFoldDB" id="A0A371JKH1"/>
<dbReference type="Proteomes" id="UP000216411">
    <property type="component" value="Unassembled WGS sequence"/>
</dbReference>
<dbReference type="EMBL" id="NOKA02000001">
    <property type="protein sequence ID" value="RDY33207.1"/>
    <property type="molecule type" value="Genomic_DNA"/>
</dbReference>
<sequence>MHTRRKLMPLYKQTPNPSGRMGLLWALAPIHDAAIIEYGSMGHMLYANKWMSYTGLVNYAKMITTHLSEKDIALGITQRLEACVDKVVKENKARAIFLLPSSVPEMIGTDLEAIADELQSSYPKIPILNFRSGNFKSEMKQGMEEAYDRLVKELPNRLGVIDSTHVERGRKARFHLLGSGCDWSCFQSDCAEIIRIMEGAFDMKKACVFGAASSVKDFYDIAGAELTLVMREDGLKAAKELKKRYGIPYFYQAPYGLDGTLSFVHALEEILGKKADESFIKREYKETTYTTDHCKKWTTYRKDKAKIWVSKEDELAKGLKDFAIELGFNLEKGEIHMSDLHDLRENFGKCNIEIRRSTLSNDINPYELPFMGFRGAMNLSALWYQHLVK</sequence>